<dbReference type="RefSeq" id="XP_012187196.1">
    <property type="nucleotide sequence ID" value="XM_012331806.1"/>
</dbReference>
<accession>R9NY58</accession>
<organism evidence="1 2">
    <name type="scientific">Pseudozyma hubeiensis (strain SY62)</name>
    <name type="common">Yeast</name>
    <dbReference type="NCBI Taxonomy" id="1305764"/>
    <lineage>
        <taxon>Eukaryota</taxon>
        <taxon>Fungi</taxon>
        <taxon>Dikarya</taxon>
        <taxon>Basidiomycota</taxon>
        <taxon>Ustilaginomycotina</taxon>
        <taxon>Ustilaginomycetes</taxon>
        <taxon>Ustilaginales</taxon>
        <taxon>Ustilaginaceae</taxon>
        <taxon>Pseudozyma</taxon>
    </lineage>
</organism>
<sequence>MSEHTMLPINEKRIIELPGRMPGNGVCGVPLARLSRRIRARSYFTFQQSQSLTSSLVGISRQIVNHHPFLSRTSSEQPIRLLECITLSPHRTIRCLLHSTANSTNWIGLN</sequence>
<protein>
    <submittedName>
        <fullName evidence="1">Uncharacterized protein</fullName>
    </submittedName>
</protein>
<reference evidence="2" key="1">
    <citation type="journal article" date="2013" name="Genome Announc.">
        <title>Draft genome sequence of the basidiomycetous yeast-like fungus Pseudozyma hubeiensis SY62, which produces an abundant amount of the biosurfactant mannosylerythritol lipids.</title>
        <authorList>
            <person name="Konishi M."/>
            <person name="Hatada Y."/>
            <person name="Horiuchi J."/>
        </authorList>
    </citation>
    <scope>NUCLEOTIDE SEQUENCE [LARGE SCALE GENOMIC DNA]</scope>
    <source>
        <strain evidence="2">SY62</strain>
    </source>
</reference>
<dbReference type="HOGENOM" id="CLU_2172156_0_0_1"/>
<dbReference type="EMBL" id="DF238777">
    <property type="protein sequence ID" value="GAC93609.1"/>
    <property type="molecule type" value="Genomic_DNA"/>
</dbReference>
<evidence type="ECO:0000313" key="1">
    <source>
        <dbReference type="EMBL" id="GAC93609.1"/>
    </source>
</evidence>
<dbReference type="AlphaFoldDB" id="R9NY58"/>
<evidence type="ECO:0000313" key="2">
    <source>
        <dbReference type="Proteomes" id="UP000014071"/>
    </source>
</evidence>
<gene>
    <name evidence="1" type="ORF">PHSY_001174</name>
</gene>
<name>R9NY58_PSEHS</name>
<keyword evidence="2" id="KW-1185">Reference proteome</keyword>
<dbReference type="GeneID" id="24106475"/>
<proteinExistence type="predicted"/>
<dbReference type="Proteomes" id="UP000014071">
    <property type="component" value="Unassembled WGS sequence"/>
</dbReference>